<dbReference type="AlphaFoldDB" id="A0A7V6A3X3"/>
<proteinExistence type="predicted"/>
<evidence type="ECO:0000256" key="2">
    <source>
        <dbReference type="SAM" id="Phobius"/>
    </source>
</evidence>
<name>A0A7V6A3X3_9BACT</name>
<dbReference type="EMBL" id="DTGR01000121">
    <property type="protein sequence ID" value="HHS29506.1"/>
    <property type="molecule type" value="Genomic_DNA"/>
</dbReference>
<feature type="transmembrane region" description="Helical" evidence="2">
    <location>
        <begin position="7"/>
        <end position="27"/>
    </location>
</feature>
<organism evidence="3">
    <name type="scientific">Desulfobacca acetoxidans</name>
    <dbReference type="NCBI Taxonomy" id="60893"/>
    <lineage>
        <taxon>Bacteria</taxon>
        <taxon>Pseudomonadati</taxon>
        <taxon>Thermodesulfobacteriota</taxon>
        <taxon>Desulfobaccia</taxon>
        <taxon>Desulfobaccales</taxon>
        <taxon>Desulfobaccaceae</taxon>
        <taxon>Desulfobacca</taxon>
    </lineage>
</organism>
<evidence type="ECO:0000313" key="3">
    <source>
        <dbReference type="EMBL" id="HHS29506.1"/>
    </source>
</evidence>
<accession>A0A7V6A3X3</accession>
<keyword evidence="2" id="KW-0812">Transmembrane</keyword>
<protein>
    <submittedName>
        <fullName evidence="3">Uncharacterized protein</fullName>
    </submittedName>
</protein>
<feature type="compositionally biased region" description="Pro residues" evidence="1">
    <location>
        <begin position="68"/>
        <end position="86"/>
    </location>
</feature>
<comment type="caution">
    <text evidence="3">The sequence shown here is derived from an EMBL/GenBank/DDBJ whole genome shotgun (WGS) entry which is preliminary data.</text>
</comment>
<sequence>MQPVFHFFFRLLFAFLAAKFLGCFFGLAGLGPLVGLTLLFLGNVYLFDYLDYRSRTAWRRGQRCRTPGPAPEIPPPPPDIPPPPPE</sequence>
<reference evidence="3" key="1">
    <citation type="journal article" date="2020" name="mSystems">
        <title>Genome- and Community-Level Interaction Insights into Carbon Utilization and Element Cycling Functions of Hydrothermarchaeota in Hydrothermal Sediment.</title>
        <authorList>
            <person name="Zhou Z."/>
            <person name="Liu Y."/>
            <person name="Xu W."/>
            <person name="Pan J."/>
            <person name="Luo Z.H."/>
            <person name="Li M."/>
        </authorList>
    </citation>
    <scope>NUCLEOTIDE SEQUENCE [LARGE SCALE GENOMIC DNA]</scope>
    <source>
        <strain evidence="3">SpSt-767</strain>
    </source>
</reference>
<keyword evidence="2" id="KW-0472">Membrane</keyword>
<feature type="region of interest" description="Disordered" evidence="1">
    <location>
        <begin position="61"/>
        <end position="86"/>
    </location>
</feature>
<gene>
    <name evidence="3" type="ORF">ENV52_07390</name>
</gene>
<evidence type="ECO:0000256" key="1">
    <source>
        <dbReference type="SAM" id="MobiDB-lite"/>
    </source>
</evidence>
<feature type="transmembrane region" description="Helical" evidence="2">
    <location>
        <begin position="33"/>
        <end position="50"/>
    </location>
</feature>
<keyword evidence="2" id="KW-1133">Transmembrane helix</keyword>